<keyword evidence="1" id="KW-1133">Transmembrane helix</keyword>
<proteinExistence type="predicted"/>
<sequence length="262" mass="28302">MVVALSESQRLQLARMKLRSRIKTQTVVVAVALFAATWGTWFLLSQEFFVRASDGTPGLYSRRKADWPTFSASAGLIAVLVSFVVLAGLVSWTFLRVRKAERRLARSLPRRMAHGKKLGVPDVAGFGSFGLWLLSTIGGIVIGLGIGLSADAAATRLLGFTYAAGVVVLGGLSLVLVRQVIEQPALADDERSLRTDDALRRKDAQLALVPAGIYLGLPMTSAVPEFAGWLWWFLVGYAAIVLIGALAAWIRRSAQRPPSTVL</sequence>
<evidence type="ECO:0000256" key="1">
    <source>
        <dbReference type="SAM" id="Phobius"/>
    </source>
</evidence>
<reference evidence="2 3" key="1">
    <citation type="submission" date="2016-12" db="EMBL/GenBank/DDBJ databases">
        <title>Amycolatopsis keratiniphila subsp. keratiniphila genome sequencing and assembly.</title>
        <authorList>
            <person name="Mayilraj S."/>
            <person name="Kaur N."/>
        </authorList>
    </citation>
    <scope>NUCLEOTIDE SEQUENCE [LARGE SCALE GENOMIC DNA]</scope>
    <source>
        <strain evidence="2 3">DSM 44409</strain>
    </source>
</reference>
<keyword evidence="1" id="KW-0812">Transmembrane</keyword>
<protein>
    <submittedName>
        <fullName evidence="2">Uncharacterized protein</fullName>
    </submittedName>
</protein>
<feature type="transmembrane region" description="Helical" evidence="1">
    <location>
        <begin position="118"/>
        <end position="146"/>
    </location>
</feature>
<dbReference type="Proteomes" id="UP000076660">
    <property type="component" value="Unassembled WGS sequence"/>
</dbReference>
<accession>A0A1W2LPN5</accession>
<feature type="transmembrane region" description="Helical" evidence="1">
    <location>
        <begin position="70"/>
        <end position="97"/>
    </location>
</feature>
<dbReference type="OrthoDB" id="9950147at2"/>
<dbReference type="EMBL" id="LQMT02000025">
    <property type="protein sequence ID" value="ONF65572.1"/>
    <property type="molecule type" value="Genomic_DNA"/>
</dbReference>
<gene>
    <name evidence="2" type="ORF">AVR91_0226890</name>
</gene>
<feature type="transmembrane region" description="Helical" evidence="1">
    <location>
        <begin position="26"/>
        <end position="44"/>
    </location>
</feature>
<organism evidence="2 3">
    <name type="scientific">Amycolatopsis keratiniphila subsp. keratiniphila</name>
    <dbReference type="NCBI Taxonomy" id="227715"/>
    <lineage>
        <taxon>Bacteria</taxon>
        <taxon>Bacillati</taxon>
        <taxon>Actinomycetota</taxon>
        <taxon>Actinomycetes</taxon>
        <taxon>Pseudonocardiales</taxon>
        <taxon>Pseudonocardiaceae</taxon>
        <taxon>Amycolatopsis</taxon>
        <taxon>Amycolatopsis japonica group</taxon>
    </lineage>
</organism>
<feature type="transmembrane region" description="Helical" evidence="1">
    <location>
        <begin position="204"/>
        <end position="223"/>
    </location>
</feature>
<dbReference type="RefSeq" id="WP_063272167.1">
    <property type="nucleotide sequence ID" value="NZ_LQMT02000025.1"/>
</dbReference>
<dbReference type="AlphaFoldDB" id="A0A1W2LPN5"/>
<comment type="caution">
    <text evidence="2">The sequence shown here is derived from an EMBL/GenBank/DDBJ whole genome shotgun (WGS) entry which is preliminary data.</text>
</comment>
<feature type="transmembrane region" description="Helical" evidence="1">
    <location>
        <begin position="229"/>
        <end position="250"/>
    </location>
</feature>
<evidence type="ECO:0000313" key="3">
    <source>
        <dbReference type="Proteomes" id="UP000076660"/>
    </source>
</evidence>
<keyword evidence="1" id="KW-0472">Membrane</keyword>
<feature type="transmembrane region" description="Helical" evidence="1">
    <location>
        <begin position="158"/>
        <end position="177"/>
    </location>
</feature>
<evidence type="ECO:0000313" key="2">
    <source>
        <dbReference type="EMBL" id="ONF65572.1"/>
    </source>
</evidence>
<name>A0A1W2LPN5_9PSEU</name>